<reference evidence="5 6" key="1">
    <citation type="submission" date="2023-02" db="EMBL/GenBank/DDBJ databases">
        <title>Genome sequence of Sphingomonas naphthae.</title>
        <authorList>
            <person name="Kim S."/>
            <person name="Heo J."/>
            <person name="Kwon S.-W."/>
        </authorList>
    </citation>
    <scope>NUCLEOTIDE SEQUENCE [LARGE SCALE GENOMIC DNA]</scope>
    <source>
        <strain evidence="5 6">KACC 18716</strain>
    </source>
</reference>
<organism evidence="5 6">
    <name type="scientific">Sphingomonas naphthae</name>
    <dbReference type="NCBI Taxonomy" id="1813468"/>
    <lineage>
        <taxon>Bacteria</taxon>
        <taxon>Pseudomonadati</taxon>
        <taxon>Pseudomonadota</taxon>
        <taxon>Alphaproteobacteria</taxon>
        <taxon>Sphingomonadales</taxon>
        <taxon>Sphingomonadaceae</taxon>
        <taxon>Sphingomonas</taxon>
    </lineage>
</organism>
<accession>A0ABY7TLY9</accession>
<evidence type="ECO:0000256" key="3">
    <source>
        <dbReference type="PROSITE-ProRule" id="PRU01161"/>
    </source>
</evidence>
<dbReference type="Gene3D" id="3.40.1090.10">
    <property type="entry name" value="Cytosolic phospholipase A2 catalytic domain"/>
    <property type="match status" value="1"/>
</dbReference>
<name>A0ABY7TLY9_9SPHN</name>
<keyword evidence="2 3" id="KW-0443">Lipid metabolism</keyword>
<keyword evidence="3" id="KW-0378">Hydrolase</keyword>
<dbReference type="PANTHER" id="PTHR32176:SF92">
    <property type="entry name" value="XYLOSE ISOMERASE"/>
    <property type="match status" value="1"/>
</dbReference>
<feature type="short sequence motif" description="GXGXXG" evidence="3">
    <location>
        <begin position="42"/>
        <end position="47"/>
    </location>
</feature>
<feature type="active site" description="Proton acceptor" evidence="3">
    <location>
        <position position="220"/>
    </location>
</feature>
<keyword evidence="3" id="KW-0442">Lipid degradation</keyword>
<dbReference type="PROSITE" id="PS51635">
    <property type="entry name" value="PNPLA"/>
    <property type="match status" value="1"/>
</dbReference>
<evidence type="ECO:0000256" key="2">
    <source>
        <dbReference type="ARBA" id="ARBA00023098"/>
    </source>
</evidence>
<proteinExistence type="inferred from homology"/>
<sequence>MGVYKQIVVHYICRNVQVGHMIGLEADAGRKSRPRRILTVDGGGLKGAMPAAFIAEIEAVSGQRIVDNFDLIAGTSTGGIIALGLAAGLSGAEILDFYLTRGPRIFDQEPGEGVFAAMVATLRRAWRSMRQLRTSKYDADALRAELGVVFGDRRIGDALTRIVIPAYDSANGGLYVFKTAHHERLAVDWRVPMLDAALATAAAPTYLPAHSFYGAAHLLDGGVWANNPMGVAALEGATVLGWDMREARLLSLGCTSSITPARRVVGFRDVKWLIQTLFDGQDRLSHATAKLLLGHPHTNPHLIRVCPEVPAGHYALDDARRLEELVRMGRSNARALMPRINECFLLGGREPFVPCHPAKVQET</sequence>
<evidence type="ECO:0000259" key="4">
    <source>
        <dbReference type="PROSITE" id="PS51635"/>
    </source>
</evidence>
<feature type="short sequence motif" description="DGA/G" evidence="3">
    <location>
        <begin position="220"/>
        <end position="222"/>
    </location>
</feature>
<dbReference type="InterPro" id="IPR016035">
    <property type="entry name" value="Acyl_Trfase/lysoPLipase"/>
</dbReference>
<feature type="active site" description="Nucleophile" evidence="3">
    <location>
        <position position="76"/>
    </location>
</feature>
<dbReference type="InterPro" id="IPR002641">
    <property type="entry name" value="PNPLA_dom"/>
</dbReference>
<dbReference type="SUPFAM" id="SSF52151">
    <property type="entry name" value="FabD/lysophospholipase-like"/>
    <property type="match status" value="1"/>
</dbReference>
<dbReference type="NCBIfam" id="NF041079">
    <property type="entry name" value="CBASS_lipase"/>
    <property type="match status" value="1"/>
</dbReference>
<dbReference type="Proteomes" id="UP001220395">
    <property type="component" value="Chromosome"/>
</dbReference>
<dbReference type="EMBL" id="CP117411">
    <property type="protein sequence ID" value="WCT74179.1"/>
    <property type="molecule type" value="Genomic_DNA"/>
</dbReference>
<evidence type="ECO:0000313" key="5">
    <source>
        <dbReference type="EMBL" id="WCT74179.1"/>
    </source>
</evidence>
<feature type="short sequence motif" description="GXSXG" evidence="3">
    <location>
        <begin position="74"/>
        <end position="78"/>
    </location>
</feature>
<evidence type="ECO:0000256" key="1">
    <source>
        <dbReference type="ARBA" id="ARBA00010240"/>
    </source>
</evidence>
<dbReference type="PANTHER" id="PTHR32176">
    <property type="entry name" value="XYLOSE ISOMERASE"/>
    <property type="match status" value="1"/>
</dbReference>
<keyword evidence="6" id="KW-1185">Reference proteome</keyword>
<feature type="domain" description="PNPLA" evidence="4">
    <location>
        <begin position="38"/>
        <end position="233"/>
    </location>
</feature>
<dbReference type="RefSeq" id="WP_273689005.1">
    <property type="nucleotide sequence ID" value="NZ_CP117411.1"/>
</dbReference>
<evidence type="ECO:0000313" key="6">
    <source>
        <dbReference type="Proteomes" id="UP001220395"/>
    </source>
</evidence>
<protein>
    <submittedName>
        <fullName evidence="5">CBASS cGAMP-activated phospholipase</fullName>
    </submittedName>
</protein>
<dbReference type="CDD" id="cd07199">
    <property type="entry name" value="Pat17_PNPLA8_PNPLA9_like"/>
    <property type="match status" value="1"/>
</dbReference>
<gene>
    <name evidence="5" type="ORF">PQ455_02805</name>
</gene>
<comment type="similarity">
    <text evidence="1">Belongs to the patatin family.</text>
</comment>
<dbReference type="Pfam" id="PF01734">
    <property type="entry name" value="Patatin"/>
    <property type="match status" value="1"/>
</dbReference>